<feature type="region of interest" description="Disordered" evidence="1">
    <location>
        <begin position="64"/>
        <end position="103"/>
    </location>
</feature>
<reference evidence="2 3" key="1">
    <citation type="journal article" date="2019" name="Int. J. Syst. Evol. Microbiol.">
        <title>The Global Catalogue of Microorganisms (GCM) 10K type strain sequencing project: providing services to taxonomists for standard genome sequencing and annotation.</title>
        <authorList>
            <consortium name="The Broad Institute Genomics Platform"/>
            <consortium name="The Broad Institute Genome Sequencing Center for Infectious Disease"/>
            <person name="Wu L."/>
            <person name="Ma J."/>
        </authorList>
    </citation>
    <scope>NUCLEOTIDE SEQUENCE [LARGE SCALE GENOMIC DNA]</scope>
    <source>
        <strain evidence="2 3">DT31</strain>
    </source>
</reference>
<dbReference type="Proteomes" id="UP001596461">
    <property type="component" value="Unassembled WGS sequence"/>
</dbReference>
<dbReference type="Pfam" id="PF01893">
    <property type="entry name" value="UPF0058"/>
    <property type="match status" value="1"/>
</dbReference>
<protein>
    <submittedName>
        <fullName evidence="2">UPF0058 family protein</fullName>
    </submittedName>
</protein>
<dbReference type="InterPro" id="IPR002753">
    <property type="entry name" value="UPF0058"/>
</dbReference>
<accession>A0ABD5W6H9</accession>
<feature type="compositionally biased region" description="Basic and acidic residues" evidence="1">
    <location>
        <begin position="68"/>
        <end position="103"/>
    </location>
</feature>
<sequence>MRKHELVHLHALARTVADDLVATGDLDPAVLAGYETLGVTPMSLQAARGDHERALLVLTAAVADALAEPDRQSPRGDTDRGDTDRDTDRADGRVADPADGPTR</sequence>
<proteinExistence type="predicted"/>
<dbReference type="InterPro" id="IPR036519">
    <property type="entry name" value="UPF0058_sf"/>
</dbReference>
<dbReference type="EMBL" id="JBHTAH010000003">
    <property type="protein sequence ID" value="MFC7068939.1"/>
    <property type="molecule type" value="Genomic_DNA"/>
</dbReference>
<keyword evidence="3" id="KW-1185">Reference proteome</keyword>
<dbReference type="Gene3D" id="1.20.1270.110">
    <property type="entry name" value="Uncharacterised protein family UPF0058"/>
    <property type="match status" value="1"/>
</dbReference>
<dbReference type="RefSeq" id="WP_284030956.1">
    <property type="nucleotide sequence ID" value="NZ_CP126154.1"/>
</dbReference>
<gene>
    <name evidence="2" type="ORF">ACFQL9_04725</name>
</gene>
<dbReference type="GeneID" id="81125814"/>
<dbReference type="AlphaFoldDB" id="A0ABD5W6H9"/>
<evidence type="ECO:0000313" key="2">
    <source>
        <dbReference type="EMBL" id="MFC7068939.1"/>
    </source>
</evidence>
<evidence type="ECO:0000256" key="1">
    <source>
        <dbReference type="SAM" id="MobiDB-lite"/>
    </source>
</evidence>
<organism evidence="2 3">
    <name type="scientific">Halobaculum lipolyticum</name>
    <dbReference type="NCBI Taxonomy" id="3032001"/>
    <lineage>
        <taxon>Archaea</taxon>
        <taxon>Methanobacteriati</taxon>
        <taxon>Methanobacteriota</taxon>
        <taxon>Stenosarchaea group</taxon>
        <taxon>Halobacteria</taxon>
        <taxon>Halobacteriales</taxon>
        <taxon>Haloferacaceae</taxon>
        <taxon>Halobaculum</taxon>
    </lineage>
</organism>
<dbReference type="SUPFAM" id="SSF140371">
    <property type="entry name" value="Vng1086c-like"/>
    <property type="match status" value="1"/>
</dbReference>
<evidence type="ECO:0000313" key="3">
    <source>
        <dbReference type="Proteomes" id="UP001596461"/>
    </source>
</evidence>
<name>A0ABD5W6H9_9EURY</name>
<comment type="caution">
    <text evidence="2">The sequence shown here is derived from an EMBL/GenBank/DDBJ whole genome shotgun (WGS) entry which is preliminary data.</text>
</comment>